<keyword evidence="4" id="KW-0600">Photoreceptor protein</keyword>
<keyword evidence="13" id="KW-0157">Chromophore</keyword>
<evidence type="ECO:0000256" key="5">
    <source>
        <dbReference type="ARBA" id="ARBA00022553"/>
    </source>
</evidence>
<evidence type="ECO:0000256" key="12">
    <source>
        <dbReference type="ARBA" id="ARBA00022840"/>
    </source>
</evidence>
<dbReference type="Gene3D" id="3.30.565.10">
    <property type="entry name" value="Histidine kinase-like ATPase, C-terminal domain"/>
    <property type="match status" value="1"/>
</dbReference>
<organism evidence="17 18">
    <name type="scientific">Methylobacterium komagatae</name>
    <dbReference type="NCBI Taxonomy" id="374425"/>
    <lineage>
        <taxon>Bacteria</taxon>
        <taxon>Pseudomonadati</taxon>
        <taxon>Pseudomonadota</taxon>
        <taxon>Alphaproteobacteria</taxon>
        <taxon>Hyphomicrobiales</taxon>
        <taxon>Methylobacteriaceae</taxon>
        <taxon>Methylobacterium</taxon>
    </lineage>
</organism>
<evidence type="ECO:0000256" key="8">
    <source>
        <dbReference type="ARBA" id="ARBA00022643"/>
    </source>
</evidence>
<dbReference type="InterPro" id="IPR035965">
    <property type="entry name" value="PAS-like_dom_sf"/>
</dbReference>
<dbReference type="RefSeq" id="WP_378974841.1">
    <property type="nucleotide sequence ID" value="NZ_JBHSWN010000001.1"/>
</dbReference>
<dbReference type="Pfam" id="PF13185">
    <property type="entry name" value="GAF_2"/>
    <property type="match status" value="1"/>
</dbReference>
<dbReference type="PANTHER" id="PTHR43304">
    <property type="entry name" value="PHYTOCHROME-LIKE PROTEIN CPH1"/>
    <property type="match status" value="1"/>
</dbReference>
<dbReference type="PANTHER" id="PTHR43304:SF1">
    <property type="entry name" value="PAC DOMAIN-CONTAINING PROTEIN"/>
    <property type="match status" value="1"/>
</dbReference>
<dbReference type="EC" id="2.7.13.3" evidence="2"/>
<dbReference type="CDD" id="cd00130">
    <property type="entry name" value="PAS"/>
    <property type="match status" value="2"/>
</dbReference>
<dbReference type="SMART" id="SM00086">
    <property type="entry name" value="PAC"/>
    <property type="match status" value="2"/>
</dbReference>
<evidence type="ECO:0000259" key="15">
    <source>
        <dbReference type="PROSITE" id="PS50112"/>
    </source>
</evidence>
<keyword evidence="8" id="KW-0288">FMN</keyword>
<dbReference type="InterPro" id="IPR036890">
    <property type="entry name" value="HATPase_C_sf"/>
</dbReference>
<dbReference type="SMART" id="SM00065">
    <property type="entry name" value="GAF"/>
    <property type="match status" value="1"/>
</dbReference>
<dbReference type="Pfam" id="PF08447">
    <property type="entry name" value="PAS_3"/>
    <property type="match status" value="2"/>
</dbReference>
<comment type="catalytic activity">
    <reaction evidence="1">
        <text>ATP + protein L-histidine = ADP + protein N-phospho-L-histidine.</text>
        <dbReference type="EC" id="2.7.13.3"/>
    </reaction>
</comment>
<evidence type="ECO:0000256" key="10">
    <source>
        <dbReference type="ARBA" id="ARBA00022741"/>
    </source>
</evidence>
<comment type="caution">
    <text evidence="17">The sequence shown here is derived from an EMBL/GenBank/DDBJ whole genome shotgun (WGS) entry which is preliminary data.</text>
</comment>
<sequence length="939" mass="105258">MAHLDNPWPRDEGEMAGRIRDFDWASTPLGPIQDWSERLKSIVDLMLGSPSMMSLVWGPEAILLYNDPFTELLREHGTLALGRSAYETFARSREVFEADVAVGMAGKSSRLLGQRYPVLRNGRLEEAWFDVDYAPVREESGSVAAVLWTLKETTAQRMAEQALRESEARHRLLIESWAQAVWETDASGVVVADSPSWRAYTGQTQEEWFGFGWLDAIHPDDRAYAERQWREAIAVRGRVNAEFRLRAPGGGWRWTNVLAAPILDAEGGIRKWAGINIDIGARKGTEAALRKSEELRRIAIAGGRMGTWRWDLREKLIWGDAAFLDLWGFPPSDEPRSLADFTDRMTPQGQAEMSEMITRAMEASEAFDGQLAIIGGPSNGCWVRWRGRVEAERPWIVNGVSFDVTDQRQAEERLRESERLLAADLVDAQRLRSLAERLVSEESFEAIYDEVLSTTVAITHADAGTIQIYDPATKALKLIASLNFSRTVNDHFHLVDTGSRTACGLALRTGERAFVDFPDEVADLGCQLLVDEGIQSAVAQPLVSRSGTPLGMLNAHWRTPRHRPSDRETRFLDLLARQAADLIEQRRAHNALRESEARQRALVEGVPQLVWRAVDGGHWTWASPQWTTYTGQSEVDSHGHGWLDAYHPDDRAAALKTWHAAEDIGRLEIDARIYHASDGRYRWFQSRATAVRDEFGRIVEWLGTSTDVDDLRAYQERQGVMVAELQHRTRNLLGVVRSISAQTLRNSKTLQEFDVAFSQRLGALSRVQGLLSRSDDEPITLATLLHSELAALGAGEVSERIRTHGPEVRLRKGTVQTFALALHELATNACKYGALANGKGRLKVTWRTYSDESGRRLGLEWREIDLDRSREEQSPTTQAGGYGRELIERALPYALQARTTYQLGATELVCTIDLPLVESVNRKGTGDGDDTGRAPRADR</sequence>
<evidence type="ECO:0000256" key="2">
    <source>
        <dbReference type="ARBA" id="ARBA00012438"/>
    </source>
</evidence>
<keyword evidence="10" id="KW-0547">Nucleotide-binding</keyword>
<dbReference type="EMBL" id="JBHSWN010000001">
    <property type="protein sequence ID" value="MFC6792679.1"/>
    <property type="molecule type" value="Genomic_DNA"/>
</dbReference>
<evidence type="ECO:0000256" key="9">
    <source>
        <dbReference type="ARBA" id="ARBA00022679"/>
    </source>
</evidence>
<evidence type="ECO:0000313" key="18">
    <source>
        <dbReference type="Proteomes" id="UP001596292"/>
    </source>
</evidence>
<dbReference type="SUPFAM" id="SSF55785">
    <property type="entry name" value="PYP-like sensor domain (PAS domain)"/>
    <property type="match status" value="3"/>
</dbReference>
<reference evidence="18" key="1">
    <citation type="journal article" date="2019" name="Int. J. Syst. Evol. Microbiol.">
        <title>The Global Catalogue of Microorganisms (GCM) 10K type strain sequencing project: providing services to taxonomists for standard genome sequencing and annotation.</title>
        <authorList>
            <consortium name="The Broad Institute Genomics Platform"/>
            <consortium name="The Broad Institute Genome Sequencing Center for Infectious Disease"/>
            <person name="Wu L."/>
            <person name="Ma J."/>
        </authorList>
    </citation>
    <scope>NUCLEOTIDE SEQUENCE [LARGE SCALE GENOMIC DNA]</scope>
    <source>
        <strain evidence="18">CCUG 48316</strain>
    </source>
</reference>
<keyword evidence="5" id="KW-0597">Phosphoprotein</keyword>
<evidence type="ECO:0000256" key="11">
    <source>
        <dbReference type="ARBA" id="ARBA00022777"/>
    </source>
</evidence>
<evidence type="ECO:0000259" key="16">
    <source>
        <dbReference type="PROSITE" id="PS50113"/>
    </source>
</evidence>
<proteinExistence type="predicted"/>
<keyword evidence="14" id="KW-0675">Receptor</keyword>
<dbReference type="PROSITE" id="PS50113">
    <property type="entry name" value="PAC"/>
    <property type="match status" value="3"/>
</dbReference>
<protein>
    <recommendedName>
        <fullName evidence="3">Blue-light-activated histidine kinase</fullName>
        <ecNumber evidence="2">2.7.13.3</ecNumber>
    </recommendedName>
</protein>
<dbReference type="SMART" id="SM00911">
    <property type="entry name" value="HWE_HK"/>
    <property type="match status" value="1"/>
</dbReference>
<evidence type="ECO:0000256" key="4">
    <source>
        <dbReference type="ARBA" id="ARBA00022543"/>
    </source>
</evidence>
<dbReference type="SMART" id="SM00091">
    <property type="entry name" value="PAS"/>
    <property type="match status" value="3"/>
</dbReference>
<feature type="domain" description="PAC" evidence="16">
    <location>
        <begin position="112"/>
        <end position="165"/>
    </location>
</feature>
<name>A0ABW2BS51_9HYPH</name>
<gene>
    <name evidence="17" type="ORF">ACFQE0_25855</name>
</gene>
<keyword evidence="18" id="KW-1185">Reference proteome</keyword>
<dbReference type="InterPro" id="IPR000700">
    <property type="entry name" value="PAS-assoc_C"/>
</dbReference>
<evidence type="ECO:0000256" key="1">
    <source>
        <dbReference type="ARBA" id="ARBA00000085"/>
    </source>
</evidence>
<feature type="domain" description="PAC" evidence="16">
    <location>
        <begin position="239"/>
        <end position="291"/>
    </location>
</feature>
<dbReference type="InterPro" id="IPR000014">
    <property type="entry name" value="PAS"/>
</dbReference>
<feature type="domain" description="PAS" evidence="15">
    <location>
        <begin position="166"/>
        <end position="236"/>
    </location>
</feature>
<evidence type="ECO:0000256" key="7">
    <source>
        <dbReference type="ARBA" id="ARBA00022630"/>
    </source>
</evidence>
<dbReference type="PROSITE" id="PS50112">
    <property type="entry name" value="PAS"/>
    <property type="match status" value="1"/>
</dbReference>
<dbReference type="NCBIfam" id="TIGR00229">
    <property type="entry name" value="sensory_box"/>
    <property type="match status" value="2"/>
</dbReference>
<keyword evidence="9" id="KW-0808">Transferase</keyword>
<dbReference type="Gene3D" id="3.30.450.40">
    <property type="match status" value="1"/>
</dbReference>
<dbReference type="InterPro" id="IPR003018">
    <property type="entry name" value="GAF"/>
</dbReference>
<keyword evidence="7" id="KW-0285">Flavoprotein</keyword>
<feature type="domain" description="PAC" evidence="16">
    <location>
        <begin position="667"/>
        <end position="720"/>
    </location>
</feature>
<evidence type="ECO:0000256" key="3">
    <source>
        <dbReference type="ARBA" id="ARBA00021740"/>
    </source>
</evidence>
<dbReference type="InterPro" id="IPR013655">
    <property type="entry name" value="PAS_fold_3"/>
</dbReference>
<dbReference type="InterPro" id="IPR001610">
    <property type="entry name" value="PAC"/>
</dbReference>
<dbReference type="Gene3D" id="3.30.450.20">
    <property type="entry name" value="PAS domain"/>
    <property type="match status" value="4"/>
</dbReference>
<dbReference type="InterPro" id="IPR052162">
    <property type="entry name" value="Sensor_kinase/Photoreceptor"/>
</dbReference>
<accession>A0ABW2BS51</accession>
<dbReference type="SUPFAM" id="SSF55781">
    <property type="entry name" value="GAF domain-like"/>
    <property type="match status" value="1"/>
</dbReference>
<dbReference type="Proteomes" id="UP001596292">
    <property type="component" value="Unassembled WGS sequence"/>
</dbReference>
<dbReference type="InterPro" id="IPR029016">
    <property type="entry name" value="GAF-like_dom_sf"/>
</dbReference>
<keyword evidence="6" id="KW-0716">Sensory transduction</keyword>
<evidence type="ECO:0000256" key="13">
    <source>
        <dbReference type="ARBA" id="ARBA00022991"/>
    </source>
</evidence>
<evidence type="ECO:0000256" key="6">
    <source>
        <dbReference type="ARBA" id="ARBA00022606"/>
    </source>
</evidence>
<keyword evidence="12" id="KW-0067">ATP-binding</keyword>
<dbReference type="Pfam" id="PF07536">
    <property type="entry name" value="HWE_HK"/>
    <property type="match status" value="1"/>
</dbReference>
<dbReference type="InterPro" id="IPR011102">
    <property type="entry name" value="Sig_transdc_His_kinase_HWE"/>
</dbReference>
<evidence type="ECO:0000313" key="17">
    <source>
        <dbReference type="EMBL" id="MFC6792679.1"/>
    </source>
</evidence>
<keyword evidence="11" id="KW-0418">Kinase</keyword>
<evidence type="ECO:0000256" key="14">
    <source>
        <dbReference type="ARBA" id="ARBA00023170"/>
    </source>
</evidence>